<dbReference type="AlphaFoldDB" id="A0A5B2VAH7"/>
<accession>A0A5B2VAH7</accession>
<comment type="similarity">
    <text evidence="1">Belongs to the methyltransferase superfamily. L-isoaspartyl/D-aspartyl protein methyltransferase family.</text>
</comment>
<dbReference type="PANTHER" id="PTHR11579:SF18">
    <property type="entry name" value="PROTEIN-L-ISOASPARTATE O-METHYLTRANSFERASE"/>
    <property type="match status" value="1"/>
</dbReference>
<reference evidence="4 5" key="2">
    <citation type="submission" date="2019-09" db="EMBL/GenBank/DDBJ databases">
        <authorList>
            <person name="Jin C."/>
        </authorList>
    </citation>
    <scope>NUCLEOTIDE SEQUENCE [LARGE SCALE GENOMIC DNA]</scope>
    <source>
        <strain evidence="4 5">BN140002</strain>
    </source>
</reference>
<proteinExistence type="inferred from homology"/>
<dbReference type="PANTHER" id="PTHR11579">
    <property type="entry name" value="PROTEIN-L-ISOASPARTATE O-METHYLTRANSFERASE"/>
    <property type="match status" value="1"/>
</dbReference>
<dbReference type="EMBL" id="VUOA01000036">
    <property type="protein sequence ID" value="KAA2235402.1"/>
    <property type="molecule type" value="Genomic_DNA"/>
</dbReference>
<dbReference type="SUPFAM" id="SSF53335">
    <property type="entry name" value="S-adenosyl-L-methionine-dependent methyltransferases"/>
    <property type="match status" value="1"/>
</dbReference>
<dbReference type="InterPro" id="IPR029063">
    <property type="entry name" value="SAM-dependent_MTases_sf"/>
</dbReference>
<dbReference type="Gene3D" id="3.40.50.150">
    <property type="entry name" value="Vaccinia Virus protein VP39"/>
    <property type="match status" value="1"/>
</dbReference>
<dbReference type="CDD" id="cd02440">
    <property type="entry name" value="AdoMet_MTases"/>
    <property type="match status" value="1"/>
</dbReference>
<evidence type="ECO:0000256" key="3">
    <source>
        <dbReference type="ARBA" id="ARBA00030757"/>
    </source>
</evidence>
<evidence type="ECO:0000313" key="5">
    <source>
        <dbReference type="Proteomes" id="UP000323142"/>
    </source>
</evidence>
<dbReference type="InterPro" id="IPR000682">
    <property type="entry name" value="PCMT"/>
</dbReference>
<protein>
    <recommendedName>
        <fullName evidence="2">Protein-L-isoaspartate O-methyltransferase</fullName>
    </recommendedName>
    <alternativeName>
        <fullName evidence="3">Protein L-isoaspartyl methyltransferase</fullName>
    </alternativeName>
</protein>
<dbReference type="GO" id="GO:0004719">
    <property type="term" value="F:protein-L-isoaspartate (D-aspartate) O-methyltransferase activity"/>
    <property type="evidence" value="ECO:0007669"/>
    <property type="project" value="InterPro"/>
</dbReference>
<reference evidence="4 5" key="1">
    <citation type="submission" date="2019-09" db="EMBL/GenBank/DDBJ databases">
        <title>Salinarimonas rosea gen. nov., sp. nov., a new member of the a-2 subgroup of the Proteobacteria.</title>
        <authorList>
            <person name="Liu J."/>
        </authorList>
    </citation>
    <scope>NUCLEOTIDE SEQUENCE [LARGE SCALE GENOMIC DNA]</scope>
    <source>
        <strain evidence="4 5">BN140002</strain>
    </source>
</reference>
<keyword evidence="4" id="KW-0808">Transferase</keyword>
<evidence type="ECO:0000256" key="1">
    <source>
        <dbReference type="ARBA" id="ARBA00005369"/>
    </source>
</evidence>
<comment type="caution">
    <text evidence="4">The sequence shown here is derived from an EMBL/GenBank/DDBJ whole genome shotgun (WGS) entry which is preliminary data.</text>
</comment>
<name>A0A5B2VAH7_9HYPH</name>
<dbReference type="Pfam" id="PF01135">
    <property type="entry name" value="PCMT"/>
    <property type="match status" value="1"/>
</dbReference>
<gene>
    <name evidence="4" type="ORF">F0L46_20375</name>
</gene>
<keyword evidence="4" id="KW-0489">Methyltransferase</keyword>
<sequence length="203" mass="21190">MSLRSRGVRNLAVLGAMERVPRDFFAPRRFADLARTDIALPLDYGQTMTAPSVVAAMLVALEVRPGDQVLEIGTGSGYVSGLMAQMGARVKTVERYAPLAESAAARLTALDFGHRIVCEIGDGLEPAPNERFTRILVNGSLEALPPSLTSRLVAGGRLVGAVARDGFPRLTTLSRGPDGALAHGSGASLRISPIALGGATKSA</sequence>
<evidence type="ECO:0000256" key="2">
    <source>
        <dbReference type="ARBA" id="ARBA00013346"/>
    </source>
</evidence>
<dbReference type="OrthoDB" id="9810066at2"/>
<keyword evidence="5" id="KW-1185">Reference proteome</keyword>
<dbReference type="GO" id="GO:0032259">
    <property type="term" value="P:methylation"/>
    <property type="evidence" value="ECO:0007669"/>
    <property type="project" value="UniProtKB-KW"/>
</dbReference>
<dbReference type="GO" id="GO:0005737">
    <property type="term" value="C:cytoplasm"/>
    <property type="evidence" value="ECO:0007669"/>
    <property type="project" value="TreeGrafter"/>
</dbReference>
<organism evidence="4 5">
    <name type="scientific">Salinarimonas soli</name>
    <dbReference type="NCBI Taxonomy" id="1638099"/>
    <lineage>
        <taxon>Bacteria</taxon>
        <taxon>Pseudomonadati</taxon>
        <taxon>Pseudomonadota</taxon>
        <taxon>Alphaproteobacteria</taxon>
        <taxon>Hyphomicrobiales</taxon>
        <taxon>Salinarimonadaceae</taxon>
        <taxon>Salinarimonas</taxon>
    </lineage>
</organism>
<dbReference type="Proteomes" id="UP000323142">
    <property type="component" value="Unassembled WGS sequence"/>
</dbReference>
<evidence type="ECO:0000313" key="4">
    <source>
        <dbReference type="EMBL" id="KAA2235402.1"/>
    </source>
</evidence>